<comment type="subunit">
    <text evidence="3 8">Part of the 30S ribosomal subunit.</text>
</comment>
<gene>
    <name evidence="8" type="primary">rps8</name>
    <name evidence="10" type="ordered locus">Mfer_0868</name>
</gene>
<dbReference type="OrthoDB" id="5670at2157"/>
<evidence type="ECO:0000256" key="8">
    <source>
        <dbReference type="HAMAP-Rule" id="MF_01302"/>
    </source>
</evidence>
<dbReference type="GO" id="GO:0006412">
    <property type="term" value="P:translation"/>
    <property type="evidence" value="ECO:0007669"/>
    <property type="project" value="UniProtKB-UniRule"/>
</dbReference>
<dbReference type="InterPro" id="IPR000630">
    <property type="entry name" value="Ribosomal_uS8"/>
</dbReference>
<evidence type="ECO:0000256" key="5">
    <source>
        <dbReference type="ARBA" id="ARBA00022884"/>
    </source>
</evidence>
<dbReference type="Proteomes" id="UP000002315">
    <property type="component" value="Chromosome"/>
</dbReference>
<dbReference type="Gene3D" id="3.30.1370.30">
    <property type="match status" value="1"/>
</dbReference>
<dbReference type="PROSITE" id="PS00053">
    <property type="entry name" value="RIBOSOMAL_S8"/>
    <property type="match status" value="1"/>
</dbReference>
<dbReference type="Gene3D" id="3.30.1490.10">
    <property type="match status" value="1"/>
</dbReference>
<keyword evidence="5 8" id="KW-0694">RNA-binding</keyword>
<dbReference type="PANTHER" id="PTHR11758">
    <property type="entry name" value="40S RIBOSOMAL PROTEIN S15A"/>
    <property type="match status" value="1"/>
</dbReference>
<keyword evidence="11" id="KW-1185">Reference proteome</keyword>
<evidence type="ECO:0000256" key="1">
    <source>
        <dbReference type="ARBA" id="ARBA00002569"/>
    </source>
</evidence>
<comment type="similarity">
    <text evidence="2 8 9">Belongs to the universal ribosomal protein uS8 family.</text>
</comment>
<dbReference type="KEGG" id="mfv:Mfer_0868"/>
<protein>
    <recommendedName>
        <fullName evidence="8">Small ribosomal subunit protein uS8</fullName>
    </recommendedName>
</protein>
<dbReference type="GO" id="GO:0019843">
    <property type="term" value="F:rRNA binding"/>
    <property type="evidence" value="ECO:0007669"/>
    <property type="project" value="UniProtKB-UniRule"/>
</dbReference>
<dbReference type="HOGENOM" id="CLU_098428_1_1_2"/>
<comment type="function">
    <text evidence="1 8">One of the primary rRNA binding proteins, it binds directly to 16S rRNA central domain where it helps coordinate assembly of the platform of the 30S subunit.</text>
</comment>
<sequence>MTLNDPLANALTTIKNNEMRGNIRCKIAPASKLVGRVLRTMQKEGYIGEFEFVDDGKSGQFIVELKGNINDCGVIKPRHSVKKDEFEKFEKRYLPARDFGILIVTTPEGVMTHREAKKRGIGGILLAYVY</sequence>
<evidence type="ECO:0000313" key="11">
    <source>
        <dbReference type="Proteomes" id="UP000002315"/>
    </source>
</evidence>
<evidence type="ECO:0000256" key="7">
    <source>
        <dbReference type="ARBA" id="ARBA00023274"/>
    </source>
</evidence>
<organism evidence="10 11">
    <name type="scientific">Methanothermus fervidus (strain ATCC 43054 / DSM 2088 / JCM 10308 / V24 S)</name>
    <dbReference type="NCBI Taxonomy" id="523846"/>
    <lineage>
        <taxon>Archaea</taxon>
        <taxon>Methanobacteriati</taxon>
        <taxon>Methanobacteriota</taxon>
        <taxon>Methanomada group</taxon>
        <taxon>Methanobacteria</taxon>
        <taxon>Methanobacteriales</taxon>
        <taxon>Methanothermaceae</taxon>
        <taxon>Methanothermus</taxon>
    </lineage>
</organism>
<dbReference type="GO" id="GO:0005840">
    <property type="term" value="C:ribosome"/>
    <property type="evidence" value="ECO:0007669"/>
    <property type="project" value="UniProtKB-KW"/>
</dbReference>
<dbReference type="HAMAP" id="MF_01302_A">
    <property type="entry name" value="Ribosomal_uS8_A"/>
    <property type="match status" value="1"/>
</dbReference>
<evidence type="ECO:0000256" key="4">
    <source>
        <dbReference type="ARBA" id="ARBA00022730"/>
    </source>
</evidence>
<keyword evidence="6 8" id="KW-0689">Ribosomal protein</keyword>
<evidence type="ECO:0000256" key="3">
    <source>
        <dbReference type="ARBA" id="ARBA00011458"/>
    </source>
</evidence>
<keyword evidence="7 8" id="KW-0687">Ribonucleoprotein</keyword>
<dbReference type="FunFam" id="3.30.1490.10:FF:000002">
    <property type="entry name" value="40S ribosomal protein S15a"/>
    <property type="match status" value="1"/>
</dbReference>
<dbReference type="EMBL" id="CP002278">
    <property type="protein sequence ID" value="ADP77666.1"/>
    <property type="molecule type" value="Genomic_DNA"/>
</dbReference>
<dbReference type="InterPro" id="IPR047863">
    <property type="entry name" value="Ribosomal_uS8_CS"/>
</dbReference>
<proteinExistence type="inferred from homology"/>
<dbReference type="STRING" id="523846.Mfer_0868"/>
<dbReference type="GO" id="GO:1990904">
    <property type="term" value="C:ribonucleoprotein complex"/>
    <property type="evidence" value="ECO:0007669"/>
    <property type="project" value="UniProtKB-KW"/>
</dbReference>
<dbReference type="NCBIfam" id="NF003115">
    <property type="entry name" value="PRK04034.1"/>
    <property type="match status" value="1"/>
</dbReference>
<dbReference type="SUPFAM" id="SSF56047">
    <property type="entry name" value="Ribosomal protein S8"/>
    <property type="match status" value="1"/>
</dbReference>
<name>E3GZD4_METFV</name>
<evidence type="ECO:0000256" key="9">
    <source>
        <dbReference type="RuleBase" id="RU003660"/>
    </source>
</evidence>
<evidence type="ECO:0000313" key="10">
    <source>
        <dbReference type="EMBL" id="ADP77666.1"/>
    </source>
</evidence>
<dbReference type="FunFam" id="3.30.1370.30:FF:000001">
    <property type="entry name" value="40S ribosomal protein S15a"/>
    <property type="match status" value="1"/>
</dbReference>
<evidence type="ECO:0000256" key="6">
    <source>
        <dbReference type="ARBA" id="ARBA00022980"/>
    </source>
</evidence>
<accession>E3GZD4</accession>
<dbReference type="InterPro" id="IPR035987">
    <property type="entry name" value="Ribosomal_uS8_sf"/>
</dbReference>
<evidence type="ECO:0000256" key="2">
    <source>
        <dbReference type="ARBA" id="ARBA00006471"/>
    </source>
</evidence>
<dbReference type="GO" id="GO:0003735">
    <property type="term" value="F:structural constituent of ribosome"/>
    <property type="evidence" value="ECO:0007669"/>
    <property type="project" value="InterPro"/>
</dbReference>
<dbReference type="AlphaFoldDB" id="E3GZD4"/>
<dbReference type="Pfam" id="PF00410">
    <property type="entry name" value="Ribosomal_S8"/>
    <property type="match status" value="1"/>
</dbReference>
<reference evidence="10 11" key="1">
    <citation type="journal article" date="2010" name="Stand. Genomic Sci.">
        <title>Complete genome sequence of Methanothermus fervidus type strain (V24S).</title>
        <authorList>
            <person name="Anderson I."/>
            <person name="Djao O.D."/>
            <person name="Misra M."/>
            <person name="Chertkov O."/>
            <person name="Nolan M."/>
            <person name="Lucas S."/>
            <person name="Lapidus A."/>
            <person name="Del Rio T.G."/>
            <person name="Tice H."/>
            <person name="Cheng J.F."/>
            <person name="Tapia R."/>
            <person name="Han C."/>
            <person name="Goodwin L."/>
            <person name="Pitluck S."/>
            <person name="Liolios K."/>
            <person name="Ivanova N."/>
            <person name="Mavromatis K."/>
            <person name="Mikhailova N."/>
            <person name="Pati A."/>
            <person name="Brambilla E."/>
            <person name="Chen A."/>
            <person name="Palaniappan K."/>
            <person name="Land M."/>
            <person name="Hauser L."/>
            <person name="Chang Y.J."/>
            <person name="Jeffries C.D."/>
            <person name="Sikorski J."/>
            <person name="Spring S."/>
            <person name="Rohde M."/>
            <person name="Eichinger K."/>
            <person name="Huber H."/>
            <person name="Wirth R."/>
            <person name="Goker M."/>
            <person name="Detter J.C."/>
            <person name="Woyke T."/>
            <person name="Bristow J."/>
            <person name="Eisen J.A."/>
            <person name="Markowitz V."/>
            <person name="Hugenholtz P."/>
            <person name="Klenk H.P."/>
            <person name="Kyrpides N.C."/>
        </authorList>
    </citation>
    <scope>NUCLEOTIDE SEQUENCE [LARGE SCALE GENOMIC DNA]</scope>
    <source>
        <strain evidence="11">ATCC 43054 / DSM 2088 / JCM 10308 / V24 S</strain>
    </source>
</reference>
<keyword evidence="4 8" id="KW-0699">rRNA-binding</keyword>